<comment type="function">
    <text evidence="9">This protein specifically catalyzes the removal of signal peptides from prolipoproteins.</text>
</comment>
<comment type="caution">
    <text evidence="12">The sequence shown here is derived from an EMBL/GenBank/DDBJ whole genome shotgun (WGS) entry which is preliminary data.</text>
</comment>
<proteinExistence type="inferred from homology"/>
<feature type="transmembrane region" description="Helical" evidence="9">
    <location>
        <begin position="82"/>
        <end position="101"/>
    </location>
</feature>
<dbReference type="Pfam" id="PF01252">
    <property type="entry name" value="Peptidase_A8"/>
    <property type="match status" value="1"/>
</dbReference>
<gene>
    <name evidence="9 12" type="primary">lspA</name>
    <name evidence="12" type="ORF">ISU10_06125</name>
</gene>
<comment type="subcellular location">
    <subcellularLocation>
        <location evidence="9">Cell membrane</location>
        <topology evidence="9">Multi-pass membrane protein</topology>
    </subcellularLocation>
</comment>
<name>A0A930YP35_9ACTN</name>
<keyword evidence="3 9" id="KW-0645">Protease</keyword>
<comment type="catalytic activity">
    <reaction evidence="9">
        <text>Release of signal peptides from bacterial membrane prolipoproteins. Hydrolyzes -Xaa-Yaa-Zaa-|-(S,diacylglyceryl)Cys-, in which Xaa is hydrophobic (preferably Leu), and Yaa (Ala or Ser) and Zaa (Gly or Ala) have small, neutral side chains.</text>
        <dbReference type="EC" id="3.4.23.36"/>
    </reaction>
</comment>
<dbReference type="HAMAP" id="MF_00161">
    <property type="entry name" value="LspA"/>
    <property type="match status" value="1"/>
</dbReference>
<evidence type="ECO:0000256" key="9">
    <source>
        <dbReference type="HAMAP-Rule" id="MF_00161"/>
    </source>
</evidence>
<feature type="active site" evidence="9">
    <location>
        <position position="141"/>
    </location>
</feature>
<evidence type="ECO:0000256" key="6">
    <source>
        <dbReference type="ARBA" id="ARBA00022801"/>
    </source>
</evidence>
<sequence>MQAARGASLTHSDARSSDHSDRRRTSRTIFVVVAVTAYSVDVLAKIWAVQRLDDGDIEVLGDWFRLHLVRNPGAAFSTGESFTVVFSLVAIAAVCVVLWFSRRLGNRVWAVALGLLLAGISGNLTDRLLRDPGPLRGHVVDLFSVPHWPVFNVADVCIDIAAGLILLQAFRNVRLDGRTAETGKHQ</sequence>
<evidence type="ECO:0000256" key="11">
    <source>
        <dbReference type="SAM" id="MobiDB-lite"/>
    </source>
</evidence>
<feature type="transmembrane region" description="Helical" evidence="9">
    <location>
        <begin position="29"/>
        <end position="48"/>
    </location>
</feature>
<accession>A0A930YP35</accession>
<feature type="region of interest" description="Disordered" evidence="11">
    <location>
        <begin position="1"/>
        <end position="20"/>
    </location>
</feature>
<dbReference type="AlphaFoldDB" id="A0A930YP35"/>
<evidence type="ECO:0000256" key="10">
    <source>
        <dbReference type="RuleBase" id="RU004181"/>
    </source>
</evidence>
<evidence type="ECO:0000256" key="8">
    <source>
        <dbReference type="ARBA" id="ARBA00023136"/>
    </source>
</evidence>
<comment type="pathway">
    <text evidence="9">Protein modification; lipoprotein biosynthesis (signal peptide cleavage).</text>
</comment>
<keyword evidence="4 9" id="KW-0812">Transmembrane</keyword>
<protein>
    <recommendedName>
        <fullName evidence="9">Lipoprotein signal peptidase</fullName>
        <ecNumber evidence="9">3.4.23.36</ecNumber>
    </recommendedName>
    <alternativeName>
        <fullName evidence="9">Prolipoprotein signal peptidase</fullName>
    </alternativeName>
    <alternativeName>
        <fullName evidence="9">Signal peptidase II</fullName>
        <shortName evidence="9">SPase II</shortName>
    </alternativeName>
</protein>
<feature type="transmembrane region" description="Helical" evidence="9">
    <location>
        <begin position="108"/>
        <end position="125"/>
    </location>
</feature>
<dbReference type="GO" id="GO:0006508">
    <property type="term" value="P:proteolysis"/>
    <property type="evidence" value="ECO:0007669"/>
    <property type="project" value="UniProtKB-KW"/>
</dbReference>
<organism evidence="12 13">
    <name type="scientific">Nocardioides agariphilus</name>
    <dbReference type="NCBI Taxonomy" id="433664"/>
    <lineage>
        <taxon>Bacteria</taxon>
        <taxon>Bacillati</taxon>
        <taxon>Actinomycetota</taxon>
        <taxon>Actinomycetes</taxon>
        <taxon>Propionibacteriales</taxon>
        <taxon>Nocardioidaceae</taxon>
        <taxon>Nocardioides</taxon>
    </lineage>
</organism>
<dbReference type="RefSeq" id="WP_194695491.1">
    <property type="nucleotide sequence ID" value="NZ_JADKPO010000006.1"/>
</dbReference>
<keyword evidence="13" id="KW-1185">Reference proteome</keyword>
<dbReference type="InterPro" id="IPR001872">
    <property type="entry name" value="Peptidase_A8"/>
</dbReference>
<evidence type="ECO:0000256" key="2">
    <source>
        <dbReference type="ARBA" id="ARBA00022475"/>
    </source>
</evidence>
<dbReference type="Proteomes" id="UP000660668">
    <property type="component" value="Unassembled WGS sequence"/>
</dbReference>
<evidence type="ECO:0000256" key="7">
    <source>
        <dbReference type="ARBA" id="ARBA00022989"/>
    </source>
</evidence>
<dbReference type="NCBIfam" id="TIGR00077">
    <property type="entry name" value="lspA"/>
    <property type="match status" value="1"/>
</dbReference>
<evidence type="ECO:0000256" key="5">
    <source>
        <dbReference type="ARBA" id="ARBA00022750"/>
    </source>
</evidence>
<evidence type="ECO:0000313" key="12">
    <source>
        <dbReference type="EMBL" id="MBF4767340.1"/>
    </source>
</evidence>
<dbReference type="EMBL" id="JADKPO010000006">
    <property type="protein sequence ID" value="MBF4767340.1"/>
    <property type="molecule type" value="Genomic_DNA"/>
</dbReference>
<feature type="active site" evidence="9">
    <location>
        <position position="155"/>
    </location>
</feature>
<keyword evidence="2 9" id="KW-1003">Cell membrane</keyword>
<evidence type="ECO:0000256" key="3">
    <source>
        <dbReference type="ARBA" id="ARBA00022670"/>
    </source>
</evidence>
<comment type="similarity">
    <text evidence="1 9 10">Belongs to the peptidase A8 family.</text>
</comment>
<evidence type="ECO:0000256" key="4">
    <source>
        <dbReference type="ARBA" id="ARBA00022692"/>
    </source>
</evidence>
<dbReference type="PRINTS" id="PR00781">
    <property type="entry name" value="LIPOSIGPTASE"/>
</dbReference>
<evidence type="ECO:0000313" key="13">
    <source>
        <dbReference type="Proteomes" id="UP000660668"/>
    </source>
</evidence>
<dbReference type="PANTHER" id="PTHR33695">
    <property type="entry name" value="LIPOPROTEIN SIGNAL PEPTIDASE"/>
    <property type="match status" value="1"/>
</dbReference>
<feature type="transmembrane region" description="Helical" evidence="9">
    <location>
        <begin position="145"/>
        <end position="167"/>
    </location>
</feature>
<evidence type="ECO:0000256" key="1">
    <source>
        <dbReference type="ARBA" id="ARBA00006139"/>
    </source>
</evidence>
<dbReference type="PANTHER" id="PTHR33695:SF1">
    <property type="entry name" value="LIPOPROTEIN SIGNAL PEPTIDASE"/>
    <property type="match status" value="1"/>
</dbReference>
<dbReference type="GO" id="GO:0004190">
    <property type="term" value="F:aspartic-type endopeptidase activity"/>
    <property type="evidence" value="ECO:0007669"/>
    <property type="project" value="UniProtKB-UniRule"/>
</dbReference>
<keyword evidence="8 9" id="KW-0472">Membrane</keyword>
<keyword evidence="6 9" id="KW-0378">Hydrolase</keyword>
<dbReference type="GO" id="GO:0005886">
    <property type="term" value="C:plasma membrane"/>
    <property type="evidence" value="ECO:0007669"/>
    <property type="project" value="UniProtKB-SubCell"/>
</dbReference>
<keyword evidence="5 9" id="KW-0064">Aspartyl protease</keyword>
<keyword evidence="7 9" id="KW-1133">Transmembrane helix</keyword>
<reference evidence="12" key="1">
    <citation type="submission" date="2020-11" db="EMBL/GenBank/DDBJ databases">
        <title>Nocardioides cynanchi sp. nov., isolated from soil of rhizosphere of Cynanchum wilfordii.</title>
        <authorList>
            <person name="Lee J.-S."/>
            <person name="Suh M.K."/>
            <person name="Kim J.-S."/>
        </authorList>
    </citation>
    <scope>NUCLEOTIDE SEQUENCE</scope>
    <source>
        <strain evidence="12">KCTC 19276</strain>
    </source>
</reference>
<dbReference type="EC" id="3.4.23.36" evidence="9"/>